<dbReference type="PROSITE" id="PS51257">
    <property type="entry name" value="PROKAR_LIPOPROTEIN"/>
    <property type="match status" value="1"/>
</dbReference>
<evidence type="ECO:0000313" key="3">
    <source>
        <dbReference type="Proteomes" id="UP000008366"/>
    </source>
</evidence>
<keyword evidence="1" id="KW-0732">Signal</keyword>
<organism evidence="2 3">
    <name type="scientific">Kineosphaera limosa NBRC 100340</name>
    <dbReference type="NCBI Taxonomy" id="1184609"/>
    <lineage>
        <taxon>Bacteria</taxon>
        <taxon>Bacillati</taxon>
        <taxon>Actinomycetota</taxon>
        <taxon>Actinomycetes</taxon>
        <taxon>Micrococcales</taxon>
        <taxon>Dermatophilaceae</taxon>
        <taxon>Kineosphaera</taxon>
    </lineage>
</organism>
<name>K6VG83_9MICO</name>
<dbReference type="EMBL" id="BAHD01000017">
    <property type="protein sequence ID" value="GAB95193.1"/>
    <property type="molecule type" value="Genomic_DNA"/>
</dbReference>
<dbReference type="RefSeq" id="WP_006591725.1">
    <property type="nucleotide sequence ID" value="NZ_BAHD01000017.1"/>
</dbReference>
<dbReference type="AlphaFoldDB" id="K6VG83"/>
<evidence type="ECO:0000313" key="2">
    <source>
        <dbReference type="EMBL" id="GAB95193.1"/>
    </source>
</evidence>
<sequence length="225" mass="23975">MLRRCLSFGSILLLSACTLSPGGLSEKQVGSALPTAGELGREWQLVGTTTQRPAEASWDDALTDASAEDPACRTALLALEEALVTPEPARFARSVYRNPTQGANADRDLTVTVETFDAPPDRPAAVRAMTEACTEPMRTRAGIRTVTMTVTEHDDSNANTAGYSVTYNTDGLRYSFDYVLARRTHAVVAASVTGPSSSANQRLLRQAVELTGTNLDRAGGTQPTP</sequence>
<keyword evidence="3" id="KW-1185">Reference proteome</keyword>
<feature type="chain" id="PRO_5038353122" description="PknH-like extracellular domain-containing protein" evidence="1">
    <location>
        <begin position="22"/>
        <end position="225"/>
    </location>
</feature>
<reference evidence="2 3" key="1">
    <citation type="submission" date="2012-08" db="EMBL/GenBank/DDBJ databases">
        <title>Whole genome shotgun sequence of Kineosphaera limosa NBRC 100340.</title>
        <authorList>
            <person name="Yoshida I."/>
            <person name="Isaki S."/>
            <person name="Hosoyama A."/>
            <person name="Tsuchikane K."/>
            <person name="Katsumata H."/>
            <person name="Ando Y."/>
            <person name="Ohji S."/>
            <person name="Hamada M."/>
            <person name="Tamura T."/>
            <person name="Yamazoe A."/>
            <person name="Yamazaki S."/>
            <person name="Fujita N."/>
        </authorList>
    </citation>
    <scope>NUCLEOTIDE SEQUENCE [LARGE SCALE GENOMIC DNA]</scope>
    <source>
        <strain evidence="2 3">NBRC 100340</strain>
    </source>
</reference>
<proteinExistence type="predicted"/>
<gene>
    <name evidence="2" type="ORF">KILIM_017_00380</name>
</gene>
<dbReference type="OrthoDB" id="9833070at2"/>
<evidence type="ECO:0008006" key="4">
    <source>
        <dbReference type="Google" id="ProtNLM"/>
    </source>
</evidence>
<accession>K6VG83</accession>
<protein>
    <recommendedName>
        <fullName evidence="4">PknH-like extracellular domain-containing protein</fullName>
    </recommendedName>
</protein>
<evidence type="ECO:0000256" key="1">
    <source>
        <dbReference type="SAM" id="SignalP"/>
    </source>
</evidence>
<dbReference type="Proteomes" id="UP000008366">
    <property type="component" value="Unassembled WGS sequence"/>
</dbReference>
<feature type="signal peptide" evidence="1">
    <location>
        <begin position="1"/>
        <end position="21"/>
    </location>
</feature>
<comment type="caution">
    <text evidence="2">The sequence shown here is derived from an EMBL/GenBank/DDBJ whole genome shotgun (WGS) entry which is preliminary data.</text>
</comment>